<dbReference type="CDD" id="cd06171">
    <property type="entry name" value="Sigma70_r4"/>
    <property type="match status" value="1"/>
</dbReference>
<evidence type="ECO:0000313" key="7">
    <source>
        <dbReference type="EMBL" id="KIR23851.1"/>
    </source>
</evidence>
<dbReference type="InterPro" id="IPR013324">
    <property type="entry name" value="RNA_pol_sigma_r3/r4-like"/>
</dbReference>
<dbReference type="SUPFAM" id="SSF88946">
    <property type="entry name" value="Sigma2 domain of RNA polymerase sigma factors"/>
    <property type="match status" value="1"/>
</dbReference>
<dbReference type="InterPro" id="IPR036388">
    <property type="entry name" value="WH-like_DNA-bd_sf"/>
</dbReference>
<protein>
    <submittedName>
        <fullName evidence="7">FecI_2 protein</fullName>
    </submittedName>
</protein>
<sequence>MSSWNSQIARLFAEQKKALEAFVTRRTGSAQVAADLTQESFLRLARLDSGDKIDNLPAFLFTIASNLVRDHQRQAIRRERLDAGEPSDELPCSNPGADEQLAAYQQEQLMQAAILALPEATRQIFLLYHVDELSYREIGERLSISPRSVEYQLRRALIECRGYIKTQLACDEQGRRS</sequence>
<accession>A0A0D0TKX3</accession>
<dbReference type="Proteomes" id="UP000032210">
    <property type="component" value="Unassembled WGS sequence"/>
</dbReference>
<dbReference type="InterPro" id="IPR013249">
    <property type="entry name" value="RNA_pol_sigma70_r4_t2"/>
</dbReference>
<dbReference type="PANTHER" id="PTHR43133">
    <property type="entry name" value="RNA POLYMERASE ECF-TYPE SIGMA FACTO"/>
    <property type="match status" value="1"/>
</dbReference>
<dbReference type="Gene3D" id="1.10.10.10">
    <property type="entry name" value="Winged helix-like DNA-binding domain superfamily/Winged helix DNA-binding domain"/>
    <property type="match status" value="1"/>
</dbReference>
<dbReference type="PATRIC" id="fig|294.125.peg.845"/>
<evidence type="ECO:0000259" key="6">
    <source>
        <dbReference type="Pfam" id="PF08281"/>
    </source>
</evidence>
<dbReference type="RefSeq" id="WP_043047020.1">
    <property type="nucleotide sequence ID" value="NZ_JXCQ01000005.1"/>
</dbReference>
<comment type="similarity">
    <text evidence="1">Belongs to the sigma-70 factor family. ECF subfamily.</text>
</comment>
<dbReference type="GO" id="GO:0016987">
    <property type="term" value="F:sigma factor activity"/>
    <property type="evidence" value="ECO:0007669"/>
    <property type="project" value="UniProtKB-KW"/>
</dbReference>
<dbReference type="SUPFAM" id="SSF88659">
    <property type="entry name" value="Sigma3 and sigma4 domains of RNA polymerase sigma factors"/>
    <property type="match status" value="1"/>
</dbReference>
<organism evidence="7 8">
    <name type="scientific">Pseudomonas fluorescens</name>
    <dbReference type="NCBI Taxonomy" id="294"/>
    <lineage>
        <taxon>Bacteria</taxon>
        <taxon>Pseudomonadati</taxon>
        <taxon>Pseudomonadota</taxon>
        <taxon>Gammaproteobacteria</taxon>
        <taxon>Pseudomonadales</taxon>
        <taxon>Pseudomonadaceae</taxon>
        <taxon>Pseudomonas</taxon>
    </lineage>
</organism>
<keyword evidence="2" id="KW-0805">Transcription regulation</keyword>
<evidence type="ECO:0000256" key="3">
    <source>
        <dbReference type="ARBA" id="ARBA00023082"/>
    </source>
</evidence>
<dbReference type="InterPro" id="IPR007627">
    <property type="entry name" value="RNA_pol_sigma70_r2"/>
</dbReference>
<gene>
    <name evidence="7" type="primary">fecI_2</name>
    <name evidence="7" type="ORF">PFLU3_08250</name>
</gene>
<evidence type="ECO:0000256" key="4">
    <source>
        <dbReference type="ARBA" id="ARBA00023163"/>
    </source>
</evidence>
<dbReference type="InterPro" id="IPR039425">
    <property type="entry name" value="RNA_pol_sigma-70-like"/>
</dbReference>
<dbReference type="Pfam" id="PF04542">
    <property type="entry name" value="Sigma70_r2"/>
    <property type="match status" value="1"/>
</dbReference>
<evidence type="ECO:0000256" key="2">
    <source>
        <dbReference type="ARBA" id="ARBA00023015"/>
    </source>
</evidence>
<dbReference type="NCBIfam" id="TIGR02937">
    <property type="entry name" value="sigma70-ECF"/>
    <property type="match status" value="1"/>
</dbReference>
<proteinExistence type="inferred from homology"/>
<keyword evidence="4" id="KW-0804">Transcription</keyword>
<dbReference type="AlphaFoldDB" id="A0A0D0TKX3"/>
<evidence type="ECO:0000313" key="8">
    <source>
        <dbReference type="Proteomes" id="UP000032210"/>
    </source>
</evidence>
<dbReference type="GO" id="GO:0006352">
    <property type="term" value="P:DNA-templated transcription initiation"/>
    <property type="evidence" value="ECO:0007669"/>
    <property type="project" value="InterPro"/>
</dbReference>
<evidence type="ECO:0000256" key="1">
    <source>
        <dbReference type="ARBA" id="ARBA00010641"/>
    </source>
</evidence>
<evidence type="ECO:0000259" key="5">
    <source>
        <dbReference type="Pfam" id="PF04542"/>
    </source>
</evidence>
<name>A0A0D0TKX3_PSEFL</name>
<dbReference type="GO" id="GO:0003677">
    <property type="term" value="F:DNA binding"/>
    <property type="evidence" value="ECO:0007669"/>
    <property type="project" value="InterPro"/>
</dbReference>
<comment type="caution">
    <text evidence="7">The sequence shown here is derived from an EMBL/GenBank/DDBJ whole genome shotgun (WGS) entry which is preliminary data.</text>
</comment>
<dbReference type="Pfam" id="PF08281">
    <property type="entry name" value="Sigma70_r4_2"/>
    <property type="match status" value="1"/>
</dbReference>
<dbReference type="InterPro" id="IPR013325">
    <property type="entry name" value="RNA_pol_sigma_r2"/>
</dbReference>
<feature type="domain" description="RNA polymerase sigma-70 region 2" evidence="5">
    <location>
        <begin position="13"/>
        <end position="75"/>
    </location>
</feature>
<dbReference type="EMBL" id="JXCQ01000005">
    <property type="protein sequence ID" value="KIR23851.1"/>
    <property type="molecule type" value="Genomic_DNA"/>
</dbReference>
<dbReference type="PANTHER" id="PTHR43133:SF63">
    <property type="entry name" value="RNA POLYMERASE SIGMA FACTOR FECI-RELATED"/>
    <property type="match status" value="1"/>
</dbReference>
<dbReference type="Gene3D" id="1.10.1740.10">
    <property type="match status" value="1"/>
</dbReference>
<dbReference type="InterPro" id="IPR014284">
    <property type="entry name" value="RNA_pol_sigma-70_dom"/>
</dbReference>
<reference evidence="7 8" key="1">
    <citation type="submission" date="2015-01" db="EMBL/GenBank/DDBJ databases">
        <title>Genome sequence of the beneficial rhizobacterium Pseudomonas fluorescens 2-79.</title>
        <authorList>
            <person name="Thuermer A."/>
            <person name="Daniel R."/>
        </authorList>
    </citation>
    <scope>NUCLEOTIDE SEQUENCE [LARGE SCALE GENOMIC DNA]</scope>
    <source>
        <strain evidence="7 8">2-79</strain>
    </source>
</reference>
<feature type="domain" description="RNA polymerase sigma factor 70 region 4 type 2" evidence="6">
    <location>
        <begin position="109"/>
        <end position="160"/>
    </location>
</feature>
<keyword evidence="3" id="KW-0731">Sigma factor</keyword>